<feature type="domain" description="Helicase ATP-binding" evidence="6">
    <location>
        <begin position="30"/>
        <end position="199"/>
    </location>
</feature>
<dbReference type="GO" id="GO:0016787">
    <property type="term" value="F:hydrolase activity"/>
    <property type="evidence" value="ECO:0007669"/>
    <property type="project" value="UniProtKB-KW"/>
</dbReference>
<evidence type="ECO:0000256" key="3">
    <source>
        <dbReference type="ARBA" id="ARBA00022806"/>
    </source>
</evidence>
<dbReference type="Gene3D" id="3.40.50.300">
    <property type="entry name" value="P-loop containing nucleotide triphosphate hydrolases"/>
    <property type="match status" value="2"/>
</dbReference>
<dbReference type="EMBL" id="CP034465">
    <property type="protein sequence ID" value="AZP04748.1"/>
    <property type="molecule type" value="Genomic_DNA"/>
</dbReference>
<dbReference type="Pfam" id="PF00271">
    <property type="entry name" value="Helicase_C"/>
    <property type="match status" value="1"/>
</dbReference>
<dbReference type="Pfam" id="PF00270">
    <property type="entry name" value="DEAD"/>
    <property type="match status" value="1"/>
</dbReference>
<feature type="compositionally biased region" description="Basic and acidic residues" evidence="5">
    <location>
        <begin position="373"/>
        <end position="394"/>
    </location>
</feature>
<protein>
    <submittedName>
        <fullName evidence="8">DEAD/DEAH box helicase</fullName>
    </submittedName>
</protein>
<gene>
    <name evidence="8" type="ORF">EJN90_08920</name>
</gene>
<keyword evidence="2" id="KW-0378">Hydrolase</keyword>
<dbReference type="RefSeq" id="WP_126110462.1">
    <property type="nucleotide sequence ID" value="NZ_CP034465.1"/>
</dbReference>
<keyword evidence="4" id="KW-0067">ATP-binding</keyword>
<dbReference type="PROSITE" id="PS51194">
    <property type="entry name" value="HELICASE_CTER"/>
    <property type="match status" value="1"/>
</dbReference>
<dbReference type="SMART" id="SM00490">
    <property type="entry name" value="HELICc"/>
    <property type="match status" value="1"/>
</dbReference>
<keyword evidence="9" id="KW-1185">Reference proteome</keyword>
<evidence type="ECO:0000256" key="4">
    <source>
        <dbReference type="ARBA" id="ARBA00022840"/>
    </source>
</evidence>
<evidence type="ECO:0000259" key="7">
    <source>
        <dbReference type="PROSITE" id="PS51194"/>
    </source>
</evidence>
<feature type="region of interest" description="Disordered" evidence="5">
    <location>
        <begin position="373"/>
        <end position="426"/>
    </location>
</feature>
<dbReference type="InterPro" id="IPR001650">
    <property type="entry name" value="Helicase_C-like"/>
</dbReference>
<dbReference type="SUPFAM" id="SSF52540">
    <property type="entry name" value="P-loop containing nucleoside triphosphate hydrolases"/>
    <property type="match status" value="1"/>
</dbReference>
<keyword evidence="1" id="KW-0547">Nucleotide-binding</keyword>
<dbReference type="GO" id="GO:0033592">
    <property type="term" value="F:RNA strand annealing activity"/>
    <property type="evidence" value="ECO:0007669"/>
    <property type="project" value="TreeGrafter"/>
</dbReference>
<dbReference type="InterPro" id="IPR027417">
    <property type="entry name" value="P-loop_NTPase"/>
</dbReference>
<dbReference type="GO" id="GO:0005524">
    <property type="term" value="F:ATP binding"/>
    <property type="evidence" value="ECO:0007669"/>
    <property type="project" value="UniProtKB-KW"/>
</dbReference>
<evidence type="ECO:0000313" key="9">
    <source>
        <dbReference type="Proteomes" id="UP000273326"/>
    </source>
</evidence>
<dbReference type="InterPro" id="IPR011545">
    <property type="entry name" value="DEAD/DEAH_box_helicase_dom"/>
</dbReference>
<evidence type="ECO:0000256" key="2">
    <source>
        <dbReference type="ARBA" id="ARBA00022801"/>
    </source>
</evidence>
<dbReference type="PROSITE" id="PS51192">
    <property type="entry name" value="HELICASE_ATP_BIND_1"/>
    <property type="match status" value="1"/>
</dbReference>
<proteinExistence type="predicted"/>
<dbReference type="AlphaFoldDB" id="A0A3Q9BKX2"/>
<dbReference type="Proteomes" id="UP000273326">
    <property type="component" value="Chromosome"/>
</dbReference>
<dbReference type="InterPro" id="IPR014001">
    <property type="entry name" value="Helicase_ATP-bd"/>
</dbReference>
<reference evidence="9" key="1">
    <citation type="submission" date="2018-12" db="EMBL/GenBank/DDBJ databases">
        <title>Complete genome sequencing of Jeotgalibaca sp. H21T32.</title>
        <authorList>
            <person name="Bae J.-W."/>
            <person name="Lee S.-Y."/>
        </authorList>
    </citation>
    <scope>NUCLEOTIDE SEQUENCE [LARGE SCALE GENOMIC DNA]</scope>
    <source>
        <strain evidence="9">H21T32</strain>
    </source>
</reference>
<dbReference type="InterPro" id="IPR044742">
    <property type="entry name" value="DEAD/DEAH_RhlB"/>
</dbReference>
<dbReference type="InterPro" id="IPR050547">
    <property type="entry name" value="DEAD_box_RNA_helicases"/>
</dbReference>
<accession>A0A3Q9BKX2</accession>
<dbReference type="GO" id="GO:0003724">
    <property type="term" value="F:RNA helicase activity"/>
    <property type="evidence" value="ECO:0007669"/>
    <property type="project" value="TreeGrafter"/>
</dbReference>
<dbReference type="PANTHER" id="PTHR47963">
    <property type="entry name" value="DEAD-BOX ATP-DEPENDENT RNA HELICASE 47, MITOCHONDRIAL"/>
    <property type="match status" value="1"/>
</dbReference>
<dbReference type="SMART" id="SM00487">
    <property type="entry name" value="DEXDc"/>
    <property type="match status" value="1"/>
</dbReference>
<dbReference type="GO" id="GO:0005840">
    <property type="term" value="C:ribosome"/>
    <property type="evidence" value="ECO:0007669"/>
    <property type="project" value="TreeGrafter"/>
</dbReference>
<dbReference type="CDD" id="cd18787">
    <property type="entry name" value="SF2_C_DEAD"/>
    <property type="match status" value="1"/>
</dbReference>
<dbReference type="CDD" id="cd00268">
    <property type="entry name" value="DEADc"/>
    <property type="match status" value="1"/>
</dbReference>
<organism evidence="8 9">
    <name type="scientific">Jeotgalibaca ciconiae</name>
    <dbReference type="NCBI Taxonomy" id="2496265"/>
    <lineage>
        <taxon>Bacteria</taxon>
        <taxon>Bacillati</taxon>
        <taxon>Bacillota</taxon>
        <taxon>Bacilli</taxon>
        <taxon>Lactobacillales</taxon>
        <taxon>Carnobacteriaceae</taxon>
        <taxon>Jeotgalibaca</taxon>
    </lineage>
</organism>
<evidence type="ECO:0000256" key="5">
    <source>
        <dbReference type="SAM" id="MobiDB-lite"/>
    </source>
</evidence>
<dbReference type="GO" id="GO:0005829">
    <property type="term" value="C:cytosol"/>
    <property type="evidence" value="ECO:0007669"/>
    <property type="project" value="TreeGrafter"/>
</dbReference>
<dbReference type="GO" id="GO:0009409">
    <property type="term" value="P:response to cold"/>
    <property type="evidence" value="ECO:0007669"/>
    <property type="project" value="TreeGrafter"/>
</dbReference>
<dbReference type="OrthoDB" id="9805696at2"/>
<evidence type="ECO:0000256" key="1">
    <source>
        <dbReference type="ARBA" id="ARBA00022741"/>
    </source>
</evidence>
<name>A0A3Q9BKX2_9LACT</name>
<evidence type="ECO:0000313" key="8">
    <source>
        <dbReference type="EMBL" id="AZP04748.1"/>
    </source>
</evidence>
<dbReference type="PANTHER" id="PTHR47963:SF7">
    <property type="entry name" value="ATP-DEPENDENT RNA HELICASE YFML-RELATED"/>
    <property type="match status" value="1"/>
</dbReference>
<feature type="domain" description="Helicase C-terminal" evidence="7">
    <location>
        <begin position="225"/>
        <end position="379"/>
    </location>
</feature>
<sequence>MMIEKMDTNFQRYWKGLRFQLPTPIQEYAFEPLREGKDVVGLSPTGTGKTLAYALPLLERVEKGQGIQLIVLTPSQELGVQVGRVITEWASLLDLKVQTIIGGANVKRQIEKLKEKPEVIVGTPGRLMELASQRKLKLHQVKAVVLDEADYLLHQEHLSTLRELIKKMPGQRQLAFFSATSSEEVQNVSRWFNTDPLYLDAEKEGRMMDQTAHRYILAENRKRAEMLRRLGHVKDMQALVFVNSVQELDYLAEKMHFEKVPVRVMHSDFSTNQRKKSLEEFRKGSATFLLTTDVTARGMDIEDLPYVINYDLPLTQEVYLHRSGRTGRMGKKGTVLSLVNERSLRDVKKFVPKSDDFKEVFLYGGKVVTELPKSEEQHEEVVKRSPRATTKEVKPNFVATEPQKEVKKAKKKNRTRDQKNKGARKK</sequence>
<dbReference type="KEGG" id="jeh:EJN90_08920"/>
<evidence type="ECO:0000259" key="6">
    <source>
        <dbReference type="PROSITE" id="PS51192"/>
    </source>
</evidence>
<keyword evidence="3 8" id="KW-0347">Helicase</keyword>